<dbReference type="Pfam" id="PF02737">
    <property type="entry name" value="3HCDH_N"/>
    <property type="match status" value="1"/>
</dbReference>
<accession>A0A835RB53</accession>
<dbReference type="FunFam" id="3.90.226.10:FF:000025">
    <property type="entry name" value="Peroxisomal fatty acid beta-oxidation multifunctional protein"/>
    <property type="match status" value="1"/>
</dbReference>
<feature type="domain" description="3-hydroxyacyl-CoA dehydrogenase C-terminal" evidence="20">
    <location>
        <begin position="621"/>
        <end position="705"/>
    </location>
</feature>
<evidence type="ECO:0000256" key="16">
    <source>
        <dbReference type="ARBA" id="ARBA00023701"/>
    </source>
</evidence>
<evidence type="ECO:0000256" key="12">
    <source>
        <dbReference type="ARBA" id="ARBA00023140"/>
    </source>
</evidence>
<dbReference type="InterPro" id="IPR029045">
    <property type="entry name" value="ClpP/crotonase-like_dom_sf"/>
</dbReference>
<dbReference type="PROSITE" id="PS00166">
    <property type="entry name" value="ENOYL_COA_HYDRATASE"/>
    <property type="match status" value="1"/>
</dbReference>
<dbReference type="EMBL" id="JADCNL010000004">
    <property type="protein sequence ID" value="KAG0484725.1"/>
    <property type="molecule type" value="Genomic_DNA"/>
</dbReference>
<evidence type="ECO:0000256" key="6">
    <source>
        <dbReference type="ARBA" id="ARBA00008750"/>
    </source>
</evidence>
<evidence type="ECO:0000256" key="8">
    <source>
        <dbReference type="ARBA" id="ARBA00022832"/>
    </source>
</evidence>
<evidence type="ECO:0000313" key="23">
    <source>
        <dbReference type="Proteomes" id="UP000636800"/>
    </source>
</evidence>
<comment type="similarity">
    <text evidence="19">Belongs to the enoyl-CoA hydratase/isomerase family.</text>
</comment>
<dbReference type="InterPro" id="IPR006176">
    <property type="entry name" value="3-OHacyl-CoA_DH_NAD-bd"/>
</dbReference>
<dbReference type="Pfam" id="PF00378">
    <property type="entry name" value="ECH_1"/>
    <property type="match status" value="1"/>
</dbReference>
<dbReference type="FunFam" id="3.40.50.720:FF:000009">
    <property type="entry name" value="Fatty oxidation complex, alpha subunit"/>
    <property type="match status" value="1"/>
</dbReference>
<keyword evidence="12" id="KW-0576">Peroxisome</keyword>
<keyword evidence="14" id="KW-0456">Lyase</keyword>
<dbReference type="Pfam" id="PF00725">
    <property type="entry name" value="3HCDH"/>
    <property type="match status" value="2"/>
</dbReference>
<keyword evidence="11" id="KW-0443">Lipid metabolism</keyword>
<evidence type="ECO:0000256" key="19">
    <source>
        <dbReference type="RuleBase" id="RU003707"/>
    </source>
</evidence>
<protein>
    <recommendedName>
        <fullName evidence="24">3-hydroxyacyl-CoA dehydrogenase</fullName>
    </recommendedName>
</protein>
<proteinExistence type="inferred from homology"/>
<evidence type="ECO:0000256" key="1">
    <source>
        <dbReference type="ARBA" id="ARBA00000452"/>
    </source>
</evidence>
<evidence type="ECO:0000256" key="7">
    <source>
        <dbReference type="ARBA" id="ARBA00011245"/>
    </source>
</evidence>
<evidence type="ECO:0000256" key="15">
    <source>
        <dbReference type="ARBA" id="ARBA00023268"/>
    </source>
</evidence>
<dbReference type="GO" id="GO:0004300">
    <property type="term" value="F:enoyl-CoA hydratase activity"/>
    <property type="evidence" value="ECO:0007669"/>
    <property type="project" value="UniProtKB-EC"/>
</dbReference>
<comment type="similarity">
    <text evidence="6">In the N-terminal section; belongs to the enoyl-CoA hydratase/isomerase family.</text>
</comment>
<evidence type="ECO:0000256" key="4">
    <source>
        <dbReference type="ARBA" id="ARBA00005005"/>
    </source>
</evidence>
<dbReference type="InterPro" id="IPR008927">
    <property type="entry name" value="6-PGluconate_DH-like_C_sf"/>
</dbReference>
<dbReference type="Proteomes" id="UP000636800">
    <property type="component" value="Unassembled WGS sequence"/>
</dbReference>
<comment type="catalytic activity">
    <reaction evidence="1">
        <text>a (3Z)-enoyl-CoA = a 4-saturated (2E)-enoyl-CoA</text>
        <dbReference type="Rhea" id="RHEA:45900"/>
        <dbReference type="ChEBI" id="CHEBI:85097"/>
        <dbReference type="ChEBI" id="CHEBI:85489"/>
        <dbReference type="EC" id="5.3.3.8"/>
    </reaction>
</comment>
<dbReference type="InterPro" id="IPR036291">
    <property type="entry name" value="NAD(P)-bd_dom_sf"/>
</dbReference>
<organism evidence="22 23">
    <name type="scientific">Vanilla planifolia</name>
    <name type="common">Vanilla</name>
    <dbReference type="NCBI Taxonomy" id="51239"/>
    <lineage>
        <taxon>Eukaryota</taxon>
        <taxon>Viridiplantae</taxon>
        <taxon>Streptophyta</taxon>
        <taxon>Embryophyta</taxon>
        <taxon>Tracheophyta</taxon>
        <taxon>Spermatophyta</taxon>
        <taxon>Magnoliopsida</taxon>
        <taxon>Liliopsida</taxon>
        <taxon>Asparagales</taxon>
        <taxon>Orchidaceae</taxon>
        <taxon>Vanilloideae</taxon>
        <taxon>Vanilleae</taxon>
        <taxon>Vanilla</taxon>
    </lineage>
</organism>
<comment type="pathway">
    <text evidence="4">Lipid metabolism; fatty acid beta-oxidation.</text>
</comment>
<dbReference type="InterPro" id="IPR001753">
    <property type="entry name" value="Enoyl-CoA_hydra/iso"/>
</dbReference>
<comment type="catalytic activity">
    <reaction evidence="16">
        <text>(3S)-3-hydroxybutanoyl-CoA = (3R)-3-hydroxybutanoyl-CoA</text>
        <dbReference type="Rhea" id="RHEA:21760"/>
        <dbReference type="ChEBI" id="CHEBI:57315"/>
        <dbReference type="ChEBI" id="CHEBI:57316"/>
        <dbReference type="EC" id="5.1.2.3"/>
    </reaction>
</comment>
<name>A0A835RB53_VANPL</name>
<gene>
    <name evidence="22" type="ORF">HPP92_008804</name>
</gene>
<comment type="subcellular location">
    <subcellularLocation>
        <location evidence="3">Peroxisome</location>
    </subcellularLocation>
</comment>
<dbReference type="InterPro" id="IPR018376">
    <property type="entry name" value="Enoyl-CoA_hyd/isom_CS"/>
</dbReference>
<sequence length="722" mass="78732">MSKARASMEIGSDGVAVITIENARINALGTAVISGLKEKYTEAMLRDDVKAVVLTGGAGKFSCGFDINNLFEVQKTGNLSLLPDVSIDLIMKTIEEAKKPSVAAIHGPALGGGLELAMGCHARISTPDALLGLPELSLGVIPGFGGTQRLPRLVGLQKAVKMMLLPKPIKAKEGYESGLVDEIAAPKDLLAVARSWALQIANGRRPWIRSLDRKDRLCAIYEARQMLYASRKDAERTAPNMPQYQACLNAIEEGIVSGGYAGVLNEARLFKELVLSSTSRSLVHVFFAIRATSKVPCFSRVGQKPKGIRKVAIIGGGLMGSGIATALILCDVHVVLKERDPSFRGMKSVEANLKALVKRSSVTLERVSKALSNLQCTMDYSDFKDVDMVIEAVIENSALKQSIFNEVEKLCSPHCILATTTSSIDLNVVGEKTNSQDRIVGAHFFSPVHLMPLLEVVWTEKTSPNVIIDLIEIAKKMRKVPIVVKNCTGFATNRTFFPYHQASALVLHLGVDLYRIDRVIKSFGMPLGPFQLADLVGYDVALAAKEEYASAFKGRTFDTSLLDLMKKDGRNGKRNGRGYYLHHRGCRPKSDPLVQPIIEESRRRANLVPSGKAISMSDQDIVEMIFFPVVNEACRVIDEGVVIRPSDIDAASILGMGFPRYRGGLVYWADTIGASYIYSKLQIWAAAYGGLFAPSSYLEERAKKGLPLSLERSPLQSSTSRL</sequence>
<dbReference type="Gene3D" id="3.90.226.10">
    <property type="entry name" value="2-enoyl-CoA Hydratase, Chain A, domain 1"/>
    <property type="match status" value="1"/>
</dbReference>
<evidence type="ECO:0000256" key="14">
    <source>
        <dbReference type="ARBA" id="ARBA00023239"/>
    </source>
</evidence>
<dbReference type="Gene3D" id="3.40.50.720">
    <property type="entry name" value="NAD(P)-binding Rossmann-like Domain"/>
    <property type="match status" value="1"/>
</dbReference>
<dbReference type="GO" id="GO:0005777">
    <property type="term" value="C:peroxisome"/>
    <property type="evidence" value="ECO:0007669"/>
    <property type="project" value="UniProtKB-SubCell"/>
</dbReference>
<dbReference type="Gene3D" id="1.10.1040.50">
    <property type="match status" value="1"/>
</dbReference>
<evidence type="ECO:0000256" key="18">
    <source>
        <dbReference type="ARBA" id="ARBA00023717"/>
    </source>
</evidence>
<keyword evidence="9" id="KW-0560">Oxidoreductase</keyword>
<comment type="catalytic activity">
    <reaction evidence="17">
        <text>a (3S)-3-hydroxyacyl-CoA = a (2E)-enoyl-CoA + H2O</text>
        <dbReference type="Rhea" id="RHEA:16105"/>
        <dbReference type="ChEBI" id="CHEBI:15377"/>
        <dbReference type="ChEBI" id="CHEBI:57318"/>
        <dbReference type="ChEBI" id="CHEBI:58856"/>
        <dbReference type="EC" id="4.2.1.17"/>
    </reaction>
</comment>
<dbReference type="PANTHER" id="PTHR23309">
    <property type="entry name" value="3-HYDROXYACYL-COA DEHYROGENASE"/>
    <property type="match status" value="1"/>
</dbReference>
<keyword evidence="13" id="KW-0413">Isomerase</keyword>
<dbReference type="UniPathway" id="UPA00659"/>
<evidence type="ECO:0000256" key="2">
    <source>
        <dbReference type="ARBA" id="ARBA00000765"/>
    </source>
</evidence>
<feature type="domain" description="3-hydroxyacyl-CoA dehydrogenase NAD binding" evidence="21">
    <location>
        <begin position="310"/>
        <end position="487"/>
    </location>
</feature>
<keyword evidence="10" id="KW-0520">NAD</keyword>
<dbReference type="SUPFAM" id="SSF48179">
    <property type="entry name" value="6-phosphogluconate dehydrogenase C-terminal domain-like"/>
    <property type="match status" value="2"/>
</dbReference>
<dbReference type="GO" id="GO:0003857">
    <property type="term" value="F:(3S)-3-hydroxyacyl-CoA dehydrogenase (NAD+) activity"/>
    <property type="evidence" value="ECO:0007669"/>
    <property type="project" value="TreeGrafter"/>
</dbReference>
<dbReference type="PANTHER" id="PTHR23309:SF49">
    <property type="entry name" value="PEROXISOMAL BIFUNCTIONAL ENZYME"/>
    <property type="match status" value="1"/>
</dbReference>
<comment type="catalytic activity">
    <reaction evidence="2">
        <text>a (3E)-enoyl-CoA = a 4-saturated (2E)-enoyl-CoA</text>
        <dbReference type="Rhea" id="RHEA:45228"/>
        <dbReference type="ChEBI" id="CHEBI:58521"/>
        <dbReference type="ChEBI" id="CHEBI:85097"/>
        <dbReference type="EC" id="5.3.3.8"/>
    </reaction>
</comment>
<evidence type="ECO:0000256" key="9">
    <source>
        <dbReference type="ARBA" id="ARBA00023002"/>
    </source>
</evidence>
<keyword evidence="23" id="KW-1185">Reference proteome</keyword>
<dbReference type="FunFam" id="1.10.1040.50:FF:000004">
    <property type="entry name" value="Peroxisomal fatty acid beta-oxidation multifunctional protein"/>
    <property type="match status" value="1"/>
</dbReference>
<evidence type="ECO:0000259" key="20">
    <source>
        <dbReference type="Pfam" id="PF00725"/>
    </source>
</evidence>
<evidence type="ECO:0000256" key="5">
    <source>
        <dbReference type="ARBA" id="ARBA00007005"/>
    </source>
</evidence>
<comment type="similarity">
    <text evidence="5">In the central section; belongs to the 3-hydroxyacyl-CoA dehydrogenase family.</text>
</comment>
<evidence type="ECO:0000256" key="10">
    <source>
        <dbReference type="ARBA" id="ARBA00023027"/>
    </source>
</evidence>
<keyword evidence="8" id="KW-0276">Fatty acid metabolism</keyword>
<evidence type="ECO:0000259" key="21">
    <source>
        <dbReference type="Pfam" id="PF02737"/>
    </source>
</evidence>
<dbReference type="InterPro" id="IPR006108">
    <property type="entry name" value="3HC_DH_C"/>
</dbReference>
<dbReference type="GO" id="GO:0070403">
    <property type="term" value="F:NAD+ binding"/>
    <property type="evidence" value="ECO:0007669"/>
    <property type="project" value="InterPro"/>
</dbReference>
<comment type="caution">
    <text evidence="22">The sequence shown here is derived from an EMBL/GenBank/DDBJ whole genome shotgun (WGS) entry which is preliminary data.</text>
</comment>
<feature type="domain" description="3-hydroxyacyl-CoA dehydrogenase C-terminal" evidence="20">
    <location>
        <begin position="489"/>
        <end position="580"/>
    </location>
</feature>
<dbReference type="AlphaFoldDB" id="A0A835RB53"/>
<evidence type="ECO:0000313" key="22">
    <source>
        <dbReference type="EMBL" id="KAG0484725.1"/>
    </source>
</evidence>
<dbReference type="GO" id="GO:0006635">
    <property type="term" value="P:fatty acid beta-oxidation"/>
    <property type="evidence" value="ECO:0007669"/>
    <property type="project" value="UniProtKB-UniPathway"/>
</dbReference>
<dbReference type="OrthoDB" id="18894at2759"/>
<comment type="subunit">
    <text evidence="7">Monomer.</text>
</comment>
<dbReference type="CDD" id="cd06558">
    <property type="entry name" value="crotonase-like"/>
    <property type="match status" value="1"/>
</dbReference>
<reference evidence="22 23" key="1">
    <citation type="journal article" date="2020" name="Nat. Food">
        <title>A phased Vanilla planifolia genome enables genetic improvement of flavour and production.</title>
        <authorList>
            <person name="Hasing T."/>
            <person name="Tang H."/>
            <person name="Brym M."/>
            <person name="Khazi F."/>
            <person name="Huang T."/>
            <person name="Chambers A.H."/>
        </authorList>
    </citation>
    <scope>NUCLEOTIDE SEQUENCE [LARGE SCALE GENOMIC DNA]</scope>
    <source>
        <tissue evidence="22">Leaf</tissue>
    </source>
</reference>
<evidence type="ECO:0000256" key="17">
    <source>
        <dbReference type="ARBA" id="ARBA00023709"/>
    </source>
</evidence>
<evidence type="ECO:0000256" key="3">
    <source>
        <dbReference type="ARBA" id="ARBA00004275"/>
    </source>
</evidence>
<comment type="catalytic activity">
    <reaction evidence="18">
        <text>a 4-saturated-(3S)-3-hydroxyacyl-CoA = a (3E)-enoyl-CoA + H2O</text>
        <dbReference type="Rhea" id="RHEA:20724"/>
        <dbReference type="ChEBI" id="CHEBI:15377"/>
        <dbReference type="ChEBI" id="CHEBI:58521"/>
        <dbReference type="ChEBI" id="CHEBI:137480"/>
        <dbReference type="EC" id="4.2.1.17"/>
    </reaction>
</comment>
<dbReference type="GO" id="GO:0008692">
    <property type="term" value="F:3-hydroxybutyryl-CoA epimerase activity"/>
    <property type="evidence" value="ECO:0007669"/>
    <property type="project" value="UniProtKB-EC"/>
</dbReference>
<dbReference type="SUPFAM" id="SSF52096">
    <property type="entry name" value="ClpP/crotonase"/>
    <property type="match status" value="1"/>
</dbReference>
<dbReference type="SUPFAM" id="SSF51735">
    <property type="entry name" value="NAD(P)-binding Rossmann-fold domains"/>
    <property type="match status" value="1"/>
</dbReference>
<dbReference type="GO" id="GO:0004165">
    <property type="term" value="F:delta(3)-delta(2)-enoyl-CoA isomerase activity"/>
    <property type="evidence" value="ECO:0007669"/>
    <property type="project" value="UniProtKB-EC"/>
</dbReference>
<evidence type="ECO:0008006" key="24">
    <source>
        <dbReference type="Google" id="ProtNLM"/>
    </source>
</evidence>
<keyword evidence="15" id="KW-0511">Multifunctional enzyme</keyword>
<evidence type="ECO:0000256" key="13">
    <source>
        <dbReference type="ARBA" id="ARBA00023235"/>
    </source>
</evidence>
<evidence type="ECO:0000256" key="11">
    <source>
        <dbReference type="ARBA" id="ARBA00023098"/>
    </source>
</evidence>